<evidence type="ECO:0000313" key="4">
    <source>
        <dbReference type="Proteomes" id="UP001249851"/>
    </source>
</evidence>
<keyword evidence="4" id="KW-1185">Reference proteome</keyword>
<organism evidence="3 4">
    <name type="scientific">Acropora cervicornis</name>
    <name type="common">Staghorn coral</name>
    <dbReference type="NCBI Taxonomy" id="6130"/>
    <lineage>
        <taxon>Eukaryota</taxon>
        <taxon>Metazoa</taxon>
        <taxon>Cnidaria</taxon>
        <taxon>Anthozoa</taxon>
        <taxon>Hexacorallia</taxon>
        <taxon>Scleractinia</taxon>
        <taxon>Astrocoeniina</taxon>
        <taxon>Acroporidae</taxon>
        <taxon>Acropora</taxon>
    </lineage>
</organism>
<dbReference type="GO" id="GO:0003676">
    <property type="term" value="F:nucleic acid binding"/>
    <property type="evidence" value="ECO:0007669"/>
    <property type="project" value="InterPro"/>
</dbReference>
<reference evidence="3" key="1">
    <citation type="journal article" date="2023" name="G3 (Bethesda)">
        <title>Whole genome assembly and annotation of the endangered Caribbean coral Acropora cervicornis.</title>
        <authorList>
            <person name="Selwyn J.D."/>
            <person name="Vollmer S.V."/>
        </authorList>
    </citation>
    <scope>NUCLEOTIDE SEQUENCE</scope>
    <source>
        <strain evidence="3">K2</strain>
    </source>
</reference>
<feature type="region of interest" description="Disordered" evidence="1">
    <location>
        <begin position="652"/>
        <end position="686"/>
    </location>
</feature>
<evidence type="ECO:0000313" key="3">
    <source>
        <dbReference type="EMBL" id="KAK2569512.1"/>
    </source>
</evidence>
<dbReference type="InterPro" id="IPR057456">
    <property type="entry name" value="Znf_C17orf113"/>
</dbReference>
<evidence type="ECO:0000259" key="2">
    <source>
        <dbReference type="PROSITE" id="PS50994"/>
    </source>
</evidence>
<dbReference type="InterPro" id="IPR001584">
    <property type="entry name" value="Integrase_cat-core"/>
</dbReference>
<dbReference type="Pfam" id="PF25431">
    <property type="entry name" value="zf-C17orf113"/>
    <property type="match status" value="1"/>
</dbReference>
<dbReference type="InterPro" id="IPR050951">
    <property type="entry name" value="Retrovirus_Pol_polyprotein"/>
</dbReference>
<dbReference type="PROSITE" id="PS50994">
    <property type="entry name" value="INTEGRASE"/>
    <property type="match status" value="1"/>
</dbReference>
<accession>A0AAD9QXT9</accession>
<dbReference type="InterPro" id="IPR012337">
    <property type="entry name" value="RNaseH-like_sf"/>
</dbReference>
<sequence>MSKREKSIYGYFTPTAKKKKNEEVEEVNSGIFWLVYEEGQGMYCFLCKKHNTENAENKSKVYNSTPSVRFKKSALKDHSTSQQHKDAIEAEMLSRVSQFHKEVTEKEKVKDAVLLNAFLAAYWLAKEEIANRKFSSLINLFKIVSPENMKYFNYSGEDTVRSIFLAIGTVLMEKVLDNAKKAGCDGLLSDKVTDISVMEILMIFIQFFNSKTEKVETHFLFAEDVLKDSTSANAETIFNILTKNLEDCGLQIQKLSSVASDGAAVMTGIAFSSPLSSDSEYIPSSKSTAELTKDSHSGVPTFGPLIEIAKRNHYRVSGQQWDTSYQPDLYKVLAIDFTLLEPATEGRENVLVMTDVFTKFTQPVPTRDQRASTTAKVLLREWFFKYGVPLRINSDQGTSFENAVITEVCKLYDIKKSHATPYHPQGNAQCERFNRTMHNLLHSLPPEKKRKWPEYLPELLYPYNVVPRASTSYSPSYLMFGRKPRLPLDLMLRVNEGSPESDWLASHQDQLRDAYLKAGEHVQQQADARKAISDRNTNDQQIENSQFVYLYSHPRGRNKIQDAWDPTLYKFQDTPGSTGVVYTVIPAHRNGARKTVHRTLLRPCHRQVQRRLDTNAIIQTDLIPPRARDNILTAEPQDEEEEFFVMRQRPHPVLNTAPPEHSECVNPTEEPEAREPPAPEIPIGATTGVPALNAEHEAVETAVSAPPLAESAKETTQRHSTRTAF</sequence>
<feature type="domain" description="Integrase catalytic" evidence="2">
    <location>
        <begin position="323"/>
        <end position="483"/>
    </location>
</feature>
<dbReference type="Gene3D" id="3.30.420.10">
    <property type="entry name" value="Ribonuclease H-like superfamily/Ribonuclease H"/>
    <property type="match status" value="1"/>
</dbReference>
<dbReference type="PANTHER" id="PTHR37984:SF15">
    <property type="entry name" value="INTEGRASE CATALYTIC DOMAIN-CONTAINING PROTEIN"/>
    <property type="match status" value="1"/>
</dbReference>
<feature type="region of interest" description="Disordered" evidence="1">
    <location>
        <begin position="698"/>
        <end position="725"/>
    </location>
</feature>
<dbReference type="Proteomes" id="UP001249851">
    <property type="component" value="Unassembled WGS sequence"/>
</dbReference>
<dbReference type="PANTHER" id="PTHR37984">
    <property type="entry name" value="PROTEIN CBG26694"/>
    <property type="match status" value="1"/>
</dbReference>
<dbReference type="SUPFAM" id="SSF53098">
    <property type="entry name" value="Ribonuclease H-like"/>
    <property type="match status" value="1"/>
</dbReference>
<protein>
    <submittedName>
        <fullName evidence="3">Retrovirus-related Pol polyprotein from transposon 412</fullName>
    </submittedName>
</protein>
<reference evidence="3" key="2">
    <citation type="journal article" date="2023" name="Science">
        <title>Genomic signatures of disease resistance in endangered staghorn corals.</title>
        <authorList>
            <person name="Vollmer S.V."/>
            <person name="Selwyn J.D."/>
            <person name="Despard B.A."/>
            <person name="Roesel C.L."/>
        </authorList>
    </citation>
    <scope>NUCLEOTIDE SEQUENCE</scope>
    <source>
        <strain evidence="3">K2</strain>
    </source>
</reference>
<gene>
    <name evidence="3" type="ORF">P5673_005330</name>
</gene>
<dbReference type="GO" id="GO:0015074">
    <property type="term" value="P:DNA integration"/>
    <property type="evidence" value="ECO:0007669"/>
    <property type="project" value="InterPro"/>
</dbReference>
<dbReference type="Pfam" id="PF00665">
    <property type="entry name" value="rve"/>
    <property type="match status" value="1"/>
</dbReference>
<dbReference type="AlphaFoldDB" id="A0AAD9QXT9"/>
<name>A0AAD9QXT9_ACRCE</name>
<dbReference type="InterPro" id="IPR036397">
    <property type="entry name" value="RNaseH_sf"/>
</dbReference>
<proteinExistence type="predicted"/>
<dbReference type="EMBL" id="JARQWQ010000009">
    <property type="protein sequence ID" value="KAK2569512.1"/>
    <property type="molecule type" value="Genomic_DNA"/>
</dbReference>
<evidence type="ECO:0000256" key="1">
    <source>
        <dbReference type="SAM" id="MobiDB-lite"/>
    </source>
</evidence>
<comment type="caution">
    <text evidence="3">The sequence shown here is derived from an EMBL/GenBank/DDBJ whole genome shotgun (WGS) entry which is preliminary data.</text>
</comment>
<dbReference type="FunFam" id="3.30.420.10:FF:000032">
    <property type="entry name" value="Retrovirus-related Pol polyprotein from transposon 297-like Protein"/>
    <property type="match status" value="1"/>
</dbReference>